<dbReference type="AlphaFoldDB" id="A0A0E9SI02"/>
<name>A0A0E9SI02_ANGAN</name>
<proteinExistence type="predicted"/>
<reference evidence="1" key="2">
    <citation type="journal article" date="2015" name="Fish Shellfish Immunol.">
        <title>Early steps in the European eel (Anguilla anguilla)-Vibrio vulnificus interaction in the gills: Role of the RtxA13 toxin.</title>
        <authorList>
            <person name="Callol A."/>
            <person name="Pajuelo D."/>
            <person name="Ebbesson L."/>
            <person name="Teles M."/>
            <person name="MacKenzie S."/>
            <person name="Amaro C."/>
        </authorList>
    </citation>
    <scope>NUCLEOTIDE SEQUENCE</scope>
</reference>
<accession>A0A0E9SI02</accession>
<sequence>MLLTCLKRDGFPYYDVTKGGVSGGWPERTVMTI</sequence>
<reference evidence="1" key="1">
    <citation type="submission" date="2014-11" db="EMBL/GenBank/DDBJ databases">
        <authorList>
            <person name="Amaro Gonzalez C."/>
        </authorList>
    </citation>
    <scope>NUCLEOTIDE SEQUENCE</scope>
</reference>
<protein>
    <submittedName>
        <fullName evidence="1">Uncharacterized protein</fullName>
    </submittedName>
</protein>
<organism evidence="1">
    <name type="scientific">Anguilla anguilla</name>
    <name type="common">European freshwater eel</name>
    <name type="synonym">Muraena anguilla</name>
    <dbReference type="NCBI Taxonomy" id="7936"/>
    <lineage>
        <taxon>Eukaryota</taxon>
        <taxon>Metazoa</taxon>
        <taxon>Chordata</taxon>
        <taxon>Craniata</taxon>
        <taxon>Vertebrata</taxon>
        <taxon>Euteleostomi</taxon>
        <taxon>Actinopterygii</taxon>
        <taxon>Neopterygii</taxon>
        <taxon>Teleostei</taxon>
        <taxon>Anguilliformes</taxon>
        <taxon>Anguillidae</taxon>
        <taxon>Anguilla</taxon>
    </lineage>
</organism>
<dbReference type="EMBL" id="GBXM01068297">
    <property type="protein sequence ID" value="JAH40280.1"/>
    <property type="molecule type" value="Transcribed_RNA"/>
</dbReference>
<evidence type="ECO:0000313" key="1">
    <source>
        <dbReference type="EMBL" id="JAH40280.1"/>
    </source>
</evidence>